<dbReference type="EMBL" id="JAEUBD010001571">
    <property type="protein sequence ID" value="KAH3658694.1"/>
    <property type="molecule type" value="Genomic_DNA"/>
</dbReference>
<accession>A0A1B7SQ91</accession>
<organism evidence="1 2">
    <name type="scientific">Ogataea polymorpha</name>
    <dbReference type="NCBI Taxonomy" id="460523"/>
    <lineage>
        <taxon>Eukaryota</taxon>
        <taxon>Fungi</taxon>
        <taxon>Dikarya</taxon>
        <taxon>Ascomycota</taxon>
        <taxon>Saccharomycotina</taxon>
        <taxon>Pichiomycetes</taxon>
        <taxon>Pichiales</taxon>
        <taxon>Pichiaceae</taxon>
        <taxon>Ogataea</taxon>
    </lineage>
</organism>
<gene>
    <name evidence="1" type="ORF">OGATHE_006418</name>
</gene>
<reference evidence="1" key="1">
    <citation type="journal article" date="2021" name="Open Biol.">
        <title>Shared evolutionary footprints suggest mitochondrial oxidative damage underlies multiple complex I losses in fungi.</title>
        <authorList>
            <person name="Schikora-Tamarit M.A."/>
            <person name="Marcet-Houben M."/>
            <person name="Nosek J."/>
            <person name="Gabaldon T."/>
        </authorList>
    </citation>
    <scope>NUCLEOTIDE SEQUENCE</scope>
    <source>
        <strain evidence="1">NCAIM Y.01608</strain>
    </source>
</reference>
<dbReference type="AlphaFoldDB" id="A0A1B7SQ91"/>
<evidence type="ECO:0000313" key="1">
    <source>
        <dbReference type="EMBL" id="KAH3658694.1"/>
    </source>
</evidence>
<dbReference type="OrthoDB" id="3995126at2759"/>
<sequence>MTVAAIAFPEDAGPVSPARPHGTLRYVLRLLTLSGYGLATFYVVVLLVVKPMLKLSFERRRDLANHCFGHLRALYGGLVEKVKFVPSVELNYRGVLYKDSMCSTETDEDDVVVQEEHTRGVRFDDEVSRRDYNELNLSQTVILGQNLDRLKDTLNKIRVSSYHHKNSVPSFGGRLAASDVSEMQPLIFQVKQLKNCVEMVSSDHPREYLFKRSLNYARGPNRLNLVDDLRDELADLRKVVQQARTK</sequence>
<protein>
    <submittedName>
        <fullName evidence="1">Uncharacterized protein</fullName>
    </submittedName>
</protein>
<comment type="caution">
    <text evidence="1">The sequence shown here is derived from an EMBL/GenBank/DDBJ whole genome shotgun (WGS) entry which is preliminary data.</text>
</comment>
<dbReference type="RefSeq" id="XP_018213330.1">
    <property type="nucleotide sequence ID" value="XM_018357101.1"/>
</dbReference>
<reference evidence="1" key="2">
    <citation type="submission" date="2021-01" db="EMBL/GenBank/DDBJ databases">
        <authorList>
            <person name="Schikora-Tamarit M.A."/>
        </authorList>
    </citation>
    <scope>NUCLEOTIDE SEQUENCE</scope>
    <source>
        <strain evidence="1">NCAIM Y.01608</strain>
    </source>
</reference>
<dbReference type="Proteomes" id="UP000788993">
    <property type="component" value="Unassembled WGS sequence"/>
</dbReference>
<name>A0A1B7SQ91_9ASCO</name>
<evidence type="ECO:0000313" key="2">
    <source>
        <dbReference type="Proteomes" id="UP000788993"/>
    </source>
</evidence>
<keyword evidence="2" id="KW-1185">Reference proteome</keyword>
<proteinExistence type="predicted"/>